<organism evidence="2 3">
    <name type="scientific">Streptosporangium subroseum</name>
    <dbReference type="NCBI Taxonomy" id="106412"/>
    <lineage>
        <taxon>Bacteria</taxon>
        <taxon>Bacillati</taxon>
        <taxon>Actinomycetota</taxon>
        <taxon>Actinomycetes</taxon>
        <taxon>Streptosporangiales</taxon>
        <taxon>Streptosporangiaceae</taxon>
        <taxon>Streptosporangium</taxon>
    </lineage>
</organism>
<dbReference type="PANTHER" id="PTHR37314">
    <property type="entry name" value="SLR0142 PROTEIN"/>
    <property type="match status" value="1"/>
</dbReference>
<feature type="transmembrane region" description="Helical" evidence="1">
    <location>
        <begin position="208"/>
        <end position="228"/>
    </location>
</feature>
<feature type="transmembrane region" description="Helical" evidence="1">
    <location>
        <begin position="68"/>
        <end position="86"/>
    </location>
</feature>
<evidence type="ECO:0000313" key="3">
    <source>
        <dbReference type="Proteomes" id="UP000198282"/>
    </source>
</evidence>
<feature type="transmembrane region" description="Helical" evidence="1">
    <location>
        <begin position="182"/>
        <end position="202"/>
    </location>
</feature>
<accession>A0A239FYC8</accession>
<dbReference type="Pfam" id="PF06912">
    <property type="entry name" value="DUF1275"/>
    <property type="match status" value="1"/>
</dbReference>
<feature type="transmembrane region" description="Helical" evidence="1">
    <location>
        <begin position="20"/>
        <end position="47"/>
    </location>
</feature>
<sequence length="239" mass="25084">MRTVFTIGGGTAASARRWSYAVLVFMTLAAGAMDAVAFMALGGVFTANMTGNLILVALVGGEDWEIRALRAGLACVVFAVGLYAGFRMPALGRGGERWPLAVTHLLWADLALQTAFLVGWILCEAAPGPPLTLVFIAMASCAMGIQAAAAHRVSIAGITTTFVTGTLTALAESLVSRNGDIAHRAVIVLALVCGALCASLLLHFARVWAAVVPLVFMFAALMIVMTRLHTRKPNRGRGE</sequence>
<keyword evidence="1" id="KW-0812">Transmembrane</keyword>
<dbReference type="OrthoDB" id="4272751at2"/>
<feature type="transmembrane region" description="Helical" evidence="1">
    <location>
        <begin position="130"/>
        <end position="149"/>
    </location>
</feature>
<dbReference type="InterPro" id="IPR010699">
    <property type="entry name" value="DUF1275"/>
</dbReference>
<evidence type="ECO:0000256" key="1">
    <source>
        <dbReference type="SAM" id="Phobius"/>
    </source>
</evidence>
<feature type="transmembrane region" description="Helical" evidence="1">
    <location>
        <begin position="98"/>
        <end position="123"/>
    </location>
</feature>
<dbReference type="Proteomes" id="UP000198282">
    <property type="component" value="Unassembled WGS sequence"/>
</dbReference>
<keyword evidence="3" id="KW-1185">Reference proteome</keyword>
<gene>
    <name evidence="2" type="ORF">SAMN05216276_1012130</name>
</gene>
<proteinExistence type="predicted"/>
<feature type="transmembrane region" description="Helical" evidence="1">
    <location>
        <begin position="155"/>
        <end position="175"/>
    </location>
</feature>
<dbReference type="PANTHER" id="PTHR37314:SF4">
    <property type="entry name" value="UPF0700 TRANSMEMBRANE PROTEIN YOAK"/>
    <property type="match status" value="1"/>
</dbReference>
<keyword evidence="1" id="KW-0472">Membrane</keyword>
<dbReference type="RefSeq" id="WP_143653228.1">
    <property type="nucleotide sequence ID" value="NZ_FZOD01000012.1"/>
</dbReference>
<reference evidence="2 3" key="1">
    <citation type="submission" date="2017-06" db="EMBL/GenBank/DDBJ databases">
        <authorList>
            <person name="Kim H.J."/>
            <person name="Triplett B.A."/>
        </authorList>
    </citation>
    <scope>NUCLEOTIDE SEQUENCE [LARGE SCALE GENOMIC DNA]</scope>
    <source>
        <strain evidence="2 3">CGMCC 4.2132</strain>
    </source>
</reference>
<name>A0A239FYC8_9ACTN</name>
<keyword evidence="1" id="KW-1133">Transmembrane helix</keyword>
<dbReference type="AlphaFoldDB" id="A0A239FYC8"/>
<evidence type="ECO:0000313" key="2">
    <source>
        <dbReference type="EMBL" id="SNS61468.1"/>
    </source>
</evidence>
<dbReference type="EMBL" id="FZOD01000012">
    <property type="protein sequence ID" value="SNS61468.1"/>
    <property type="molecule type" value="Genomic_DNA"/>
</dbReference>
<protein>
    <submittedName>
        <fullName evidence="2">Uncharacterized membrane protein YoaK, UPF0700 family</fullName>
    </submittedName>
</protein>